<dbReference type="RefSeq" id="WP_308348553.1">
    <property type="nucleotide sequence ID" value="NZ_CP129971.1"/>
</dbReference>
<proteinExistence type="predicted"/>
<organism evidence="1 2">
    <name type="scientific">Marivirga salinarum</name>
    <dbReference type="NCBI Taxonomy" id="3059078"/>
    <lineage>
        <taxon>Bacteria</taxon>
        <taxon>Pseudomonadati</taxon>
        <taxon>Bacteroidota</taxon>
        <taxon>Cytophagia</taxon>
        <taxon>Cytophagales</taxon>
        <taxon>Marivirgaceae</taxon>
        <taxon>Marivirga</taxon>
    </lineage>
</organism>
<reference evidence="1 2" key="1">
    <citation type="submission" date="2023-08" db="EMBL/GenBank/DDBJ databases">
        <title>Comparative genomics and taxonomic characterization of three novel marine species of genus Marivirga.</title>
        <authorList>
            <person name="Muhammad N."/>
            <person name="Kim S.-G."/>
        </authorList>
    </citation>
    <scope>NUCLEOTIDE SEQUENCE [LARGE SCALE GENOMIC DNA]</scope>
    <source>
        <strain evidence="1 2">BDSF4-3</strain>
    </source>
</reference>
<dbReference type="PROSITE" id="PS51257">
    <property type="entry name" value="PROKAR_LIPOPROTEIN"/>
    <property type="match status" value="1"/>
</dbReference>
<protein>
    <recommendedName>
        <fullName evidence="3">Lipocalin-like domain-containing protein</fullName>
    </recommendedName>
</protein>
<dbReference type="AlphaFoldDB" id="A0AA49GA73"/>
<gene>
    <name evidence="1" type="ORF">QYS49_16435</name>
</gene>
<name>A0AA49GA73_9BACT</name>
<evidence type="ECO:0008006" key="3">
    <source>
        <dbReference type="Google" id="ProtNLM"/>
    </source>
</evidence>
<keyword evidence="2" id="KW-1185">Reference proteome</keyword>
<dbReference type="KEGG" id="msaa:QYS49_16435"/>
<evidence type="ECO:0000313" key="1">
    <source>
        <dbReference type="EMBL" id="WKK73536.2"/>
    </source>
</evidence>
<dbReference type="Proteomes" id="UP001230496">
    <property type="component" value="Chromosome"/>
</dbReference>
<sequence length="170" mass="19375">MKQLFLIIILFFVALTACVDENDLKKNQSPIVGKWTYDTIEYDIKINNQNIYSYFDSLGLPAENIALINLLIESEIKSELEGLSIDFNADNSYEMINEDDEIESSGTYKLNSNQNEISLTDENNENFVLEILTLNENTLTLSLSEKIESPDEISILNGDLEADIIIYLFK</sequence>
<accession>A0AA49GA73</accession>
<evidence type="ECO:0000313" key="2">
    <source>
        <dbReference type="Proteomes" id="UP001230496"/>
    </source>
</evidence>
<dbReference type="EMBL" id="CP129971">
    <property type="protein sequence ID" value="WKK73536.2"/>
    <property type="molecule type" value="Genomic_DNA"/>
</dbReference>